<feature type="region of interest" description="Disordered" evidence="1">
    <location>
        <begin position="27"/>
        <end position="52"/>
    </location>
</feature>
<protein>
    <submittedName>
        <fullName evidence="3">Multiple sugar transport system substrate-binding protein</fullName>
    </submittedName>
</protein>
<keyword evidence="3" id="KW-0762">Sugar transport</keyword>
<accession>A0ABS4HBQ4</accession>
<dbReference type="Pfam" id="PF01547">
    <property type="entry name" value="SBP_bac_1"/>
    <property type="match status" value="1"/>
</dbReference>
<dbReference type="PANTHER" id="PTHR43649">
    <property type="entry name" value="ARABINOSE-BINDING PROTEIN-RELATED"/>
    <property type="match status" value="1"/>
</dbReference>
<organism evidence="3 4">
    <name type="scientific">Virgibacillus litoralis</name>
    <dbReference type="NCBI Taxonomy" id="578221"/>
    <lineage>
        <taxon>Bacteria</taxon>
        <taxon>Bacillati</taxon>
        <taxon>Bacillota</taxon>
        <taxon>Bacilli</taxon>
        <taxon>Bacillales</taxon>
        <taxon>Bacillaceae</taxon>
        <taxon>Virgibacillus</taxon>
    </lineage>
</organism>
<dbReference type="InterPro" id="IPR050490">
    <property type="entry name" value="Bact_solute-bd_prot1"/>
</dbReference>
<evidence type="ECO:0000256" key="1">
    <source>
        <dbReference type="SAM" id="MobiDB-lite"/>
    </source>
</evidence>
<dbReference type="RefSeq" id="WP_245251140.1">
    <property type="nucleotide sequence ID" value="NZ_JAGGKK010000005.1"/>
</dbReference>
<evidence type="ECO:0000313" key="3">
    <source>
        <dbReference type="EMBL" id="MBP1948340.1"/>
    </source>
</evidence>
<feature type="compositionally biased region" description="Acidic residues" evidence="1">
    <location>
        <begin position="28"/>
        <end position="50"/>
    </location>
</feature>
<keyword evidence="2" id="KW-0732">Signal</keyword>
<dbReference type="PROSITE" id="PS51257">
    <property type="entry name" value="PROKAR_LIPOPROTEIN"/>
    <property type="match status" value="1"/>
</dbReference>
<dbReference type="CDD" id="cd13585">
    <property type="entry name" value="PBP2_TMBP_like"/>
    <property type="match status" value="1"/>
</dbReference>
<keyword evidence="3" id="KW-0813">Transport</keyword>
<feature type="chain" id="PRO_5046818043" evidence="2">
    <location>
        <begin position="23"/>
        <end position="451"/>
    </location>
</feature>
<feature type="signal peptide" evidence="2">
    <location>
        <begin position="1"/>
        <end position="22"/>
    </location>
</feature>
<dbReference type="Proteomes" id="UP001519328">
    <property type="component" value="Unassembled WGS sequence"/>
</dbReference>
<dbReference type="PANTHER" id="PTHR43649:SF12">
    <property type="entry name" value="DIACETYLCHITOBIOSE BINDING PROTEIN DASA"/>
    <property type="match status" value="1"/>
</dbReference>
<reference evidence="3 4" key="1">
    <citation type="submission" date="2021-03" db="EMBL/GenBank/DDBJ databases">
        <title>Genomic Encyclopedia of Type Strains, Phase IV (KMG-IV): sequencing the most valuable type-strain genomes for metagenomic binning, comparative biology and taxonomic classification.</title>
        <authorList>
            <person name="Goeker M."/>
        </authorList>
    </citation>
    <scope>NUCLEOTIDE SEQUENCE [LARGE SCALE GENOMIC DNA]</scope>
    <source>
        <strain evidence="3 4">DSM 21085</strain>
    </source>
</reference>
<proteinExistence type="predicted"/>
<name>A0ABS4HBQ4_9BACI</name>
<keyword evidence="4" id="KW-1185">Reference proteome</keyword>
<sequence>MNGFRKGLLLFFSMMLFIVIVAGCSDESNTEDSTEGSEGSTTDDTEDSTDETVTLRMVESLTSPARTELLNSMIATFEEENPNIKVELISPPLQSADEKIAQMLMAKEDIDVLEVRDQTVKQFSNNSFIEDLATYTSSWENWDSLNDIAKHGATAVNETPYFIPYGIYEKTLFYRKDWFEEAGLEVPETWEDLYNAAVELTDPSQNRYGYSFRGGAGSSDYVEFMTWSYVGNEIVQDDGYFTKDGEPMFATDEAKDALEMFVKSYEDASPPDSISWSYPEMVQGFTSGMTAMLIQDPEVIVTAEENMEEGTWDTAPLPKGVPSGVAQQTAGTAGWGIGAFSEHKEEAWKLISFLSSPEQNLHFAKNNSLIPVHKSAGDDPFFKEGYFSSYIEMNAKLDEYLIADRPVDYEGWGEYRGIAEQDIQSLLLGDVTVEDTLQKWTDYWNEQKEQQ</sequence>
<gene>
    <name evidence="3" type="ORF">J2Z82_001276</name>
</gene>
<comment type="caution">
    <text evidence="3">The sequence shown here is derived from an EMBL/GenBank/DDBJ whole genome shotgun (WGS) entry which is preliminary data.</text>
</comment>
<dbReference type="EMBL" id="JAGGKK010000005">
    <property type="protein sequence ID" value="MBP1948340.1"/>
    <property type="molecule type" value="Genomic_DNA"/>
</dbReference>
<dbReference type="InterPro" id="IPR006059">
    <property type="entry name" value="SBP"/>
</dbReference>
<evidence type="ECO:0000256" key="2">
    <source>
        <dbReference type="SAM" id="SignalP"/>
    </source>
</evidence>
<evidence type="ECO:0000313" key="4">
    <source>
        <dbReference type="Proteomes" id="UP001519328"/>
    </source>
</evidence>
<dbReference type="Gene3D" id="3.40.190.10">
    <property type="entry name" value="Periplasmic binding protein-like II"/>
    <property type="match status" value="1"/>
</dbReference>
<dbReference type="SUPFAM" id="SSF53850">
    <property type="entry name" value="Periplasmic binding protein-like II"/>
    <property type="match status" value="1"/>
</dbReference>